<keyword evidence="2" id="KW-1133">Transmembrane helix</keyword>
<protein>
    <submittedName>
        <fullName evidence="3">Uncharacterized protein</fullName>
    </submittedName>
</protein>
<keyword evidence="4" id="KW-1185">Reference proteome</keyword>
<dbReference type="Proteomes" id="UP001431010">
    <property type="component" value="Chromosome"/>
</dbReference>
<keyword evidence="2" id="KW-0812">Transmembrane</keyword>
<evidence type="ECO:0000313" key="3">
    <source>
        <dbReference type="EMBL" id="UFZ05923.1"/>
    </source>
</evidence>
<reference evidence="3" key="1">
    <citation type="journal article" date="2024" name="Antonie Van Leeuwenhoek">
        <title>Bradyrhizobium ontarionense sp. nov., a novel bacterial symbiont isolated from Aeschynomene indica (Indian jointvetch), harbours photosynthesis, nitrogen fixation and nitrous oxide (N2O) reductase genes.</title>
        <authorList>
            <person name="Bromfield E.S.P."/>
            <person name="Cloutier S."/>
        </authorList>
    </citation>
    <scope>NUCLEOTIDE SEQUENCE</scope>
    <source>
        <strain evidence="3">A19</strain>
    </source>
</reference>
<name>A0ABY3RF32_9BRAD</name>
<dbReference type="EMBL" id="CP088156">
    <property type="protein sequence ID" value="UFZ05923.1"/>
    <property type="molecule type" value="Genomic_DNA"/>
</dbReference>
<feature type="region of interest" description="Disordered" evidence="1">
    <location>
        <begin position="86"/>
        <end position="105"/>
    </location>
</feature>
<evidence type="ECO:0000256" key="1">
    <source>
        <dbReference type="SAM" id="MobiDB-lite"/>
    </source>
</evidence>
<feature type="transmembrane region" description="Helical" evidence="2">
    <location>
        <begin position="6"/>
        <end position="32"/>
    </location>
</feature>
<evidence type="ECO:0000256" key="2">
    <source>
        <dbReference type="SAM" id="Phobius"/>
    </source>
</evidence>
<sequence length="105" mass="11506">MVGVFAGPAAAFVTLFGLAALGMLCIAVYWLFNKHVRLRELARVRELLARYNPSDPEYNTVRALYTSMVIDAERWSFFHSDSASMDHGGDGHHVSSDAAGGGNHH</sequence>
<accession>A0ABY3RF32</accession>
<proteinExistence type="predicted"/>
<evidence type="ECO:0000313" key="4">
    <source>
        <dbReference type="Proteomes" id="UP001431010"/>
    </source>
</evidence>
<gene>
    <name evidence="3" type="ORF">LQG66_06335</name>
</gene>
<keyword evidence="2" id="KW-0472">Membrane</keyword>
<dbReference type="RefSeq" id="WP_231324498.1">
    <property type="nucleotide sequence ID" value="NZ_CP088156.1"/>
</dbReference>
<organism evidence="3 4">
    <name type="scientific">Bradyrhizobium ontarionense</name>
    <dbReference type="NCBI Taxonomy" id="2898149"/>
    <lineage>
        <taxon>Bacteria</taxon>
        <taxon>Pseudomonadati</taxon>
        <taxon>Pseudomonadota</taxon>
        <taxon>Alphaproteobacteria</taxon>
        <taxon>Hyphomicrobiales</taxon>
        <taxon>Nitrobacteraceae</taxon>
        <taxon>Bradyrhizobium</taxon>
    </lineage>
</organism>